<dbReference type="GO" id="GO:0008270">
    <property type="term" value="F:zinc ion binding"/>
    <property type="evidence" value="ECO:0007669"/>
    <property type="project" value="UniProtKB-KW"/>
</dbReference>
<keyword evidence="9" id="KW-0862">Zinc</keyword>
<keyword evidence="5 14" id="KW-0548">Nucleotidyltransferase</keyword>
<evidence type="ECO:0000313" key="14">
    <source>
        <dbReference type="EMBL" id="OBX34154.1"/>
    </source>
</evidence>
<reference evidence="14 15" key="1">
    <citation type="submission" date="2016-06" db="EMBL/GenBank/DDBJ databases">
        <title>Genome sequence of halotolerant plant growth promoting strain of Halomonas elongata HEK1 isolated from salterns of Rann of Kutch, Gujarat, India.</title>
        <authorList>
            <person name="Gaba S."/>
            <person name="Singh R.N."/>
            <person name="Abrol S."/>
            <person name="Kaushik R."/>
            <person name="Saxena A.K."/>
        </authorList>
    </citation>
    <scope>NUCLEOTIDE SEQUENCE [LARGE SCALE GENOMIC DNA]</scope>
    <source>
        <strain evidence="14 15">HEK1</strain>
    </source>
</reference>
<evidence type="ECO:0000313" key="15">
    <source>
        <dbReference type="Proteomes" id="UP000092504"/>
    </source>
</evidence>
<evidence type="ECO:0000256" key="4">
    <source>
        <dbReference type="ARBA" id="ARBA00022679"/>
    </source>
</evidence>
<keyword evidence="8" id="KW-0863">Zinc-finger</keyword>
<dbReference type="FunFam" id="3.90.580.10:FF:000001">
    <property type="entry name" value="DNA primase"/>
    <property type="match status" value="1"/>
</dbReference>
<dbReference type="SMART" id="SM00400">
    <property type="entry name" value="ZnF_CHCC"/>
    <property type="match status" value="1"/>
</dbReference>
<dbReference type="GO" id="GO:0005737">
    <property type="term" value="C:cytoplasm"/>
    <property type="evidence" value="ECO:0007669"/>
    <property type="project" value="TreeGrafter"/>
</dbReference>
<organism evidence="14 15">
    <name type="scientific">Halomonas elongata</name>
    <dbReference type="NCBI Taxonomy" id="2746"/>
    <lineage>
        <taxon>Bacteria</taxon>
        <taxon>Pseudomonadati</taxon>
        <taxon>Pseudomonadota</taxon>
        <taxon>Gammaproteobacteria</taxon>
        <taxon>Oceanospirillales</taxon>
        <taxon>Halomonadaceae</taxon>
        <taxon>Halomonas</taxon>
    </lineage>
</organism>
<evidence type="ECO:0000259" key="13">
    <source>
        <dbReference type="SMART" id="SM00400"/>
    </source>
</evidence>
<dbReference type="Gene3D" id="3.90.580.10">
    <property type="entry name" value="Zinc finger, CHC2-type domain"/>
    <property type="match status" value="1"/>
</dbReference>
<protein>
    <submittedName>
        <fullName evidence="14">DNA primase</fullName>
        <ecNumber evidence="14">2.7.7.-</ecNumber>
    </submittedName>
</protein>
<accession>A0A1B8NVW7</accession>
<dbReference type="InterPro" id="IPR002694">
    <property type="entry name" value="Znf_CHC2"/>
</dbReference>
<dbReference type="GO" id="GO:0000428">
    <property type="term" value="C:DNA-directed RNA polymerase complex"/>
    <property type="evidence" value="ECO:0007669"/>
    <property type="project" value="UniProtKB-KW"/>
</dbReference>
<evidence type="ECO:0000256" key="7">
    <source>
        <dbReference type="ARBA" id="ARBA00022723"/>
    </source>
</evidence>
<evidence type="ECO:0000256" key="1">
    <source>
        <dbReference type="ARBA" id="ARBA00001947"/>
    </source>
</evidence>
<dbReference type="PANTHER" id="PTHR30313:SF2">
    <property type="entry name" value="DNA PRIMASE"/>
    <property type="match status" value="1"/>
</dbReference>
<keyword evidence="3" id="KW-0639">Primosome</keyword>
<dbReference type="PANTHER" id="PTHR30313">
    <property type="entry name" value="DNA PRIMASE"/>
    <property type="match status" value="1"/>
</dbReference>
<dbReference type="InterPro" id="IPR036977">
    <property type="entry name" value="DNA_primase_Znf_CHC2"/>
</dbReference>
<evidence type="ECO:0000256" key="6">
    <source>
        <dbReference type="ARBA" id="ARBA00022705"/>
    </source>
</evidence>
<keyword evidence="12" id="KW-0804">Transcription</keyword>
<evidence type="ECO:0000256" key="8">
    <source>
        <dbReference type="ARBA" id="ARBA00022771"/>
    </source>
</evidence>
<dbReference type="Proteomes" id="UP000092504">
    <property type="component" value="Unassembled WGS sequence"/>
</dbReference>
<proteinExistence type="predicted"/>
<name>A0A1B8NVW7_HALEL</name>
<keyword evidence="4 14" id="KW-0808">Transferase</keyword>
<comment type="cofactor">
    <cofactor evidence="1">
        <name>Zn(2+)</name>
        <dbReference type="ChEBI" id="CHEBI:29105"/>
    </cofactor>
</comment>
<keyword evidence="11" id="KW-0238">DNA-binding</keyword>
<comment type="caution">
    <text evidence="14">The sequence shown here is derived from an EMBL/GenBank/DDBJ whole genome shotgun (WGS) entry which is preliminary data.</text>
</comment>
<dbReference type="AlphaFoldDB" id="A0A1B8NVW7"/>
<dbReference type="SUPFAM" id="SSF57783">
    <property type="entry name" value="Zinc beta-ribbon"/>
    <property type="match status" value="1"/>
</dbReference>
<dbReference type="InterPro" id="IPR050219">
    <property type="entry name" value="DnaG_primase"/>
</dbReference>
<keyword evidence="10" id="KW-0460">Magnesium</keyword>
<evidence type="ECO:0000256" key="10">
    <source>
        <dbReference type="ARBA" id="ARBA00022842"/>
    </source>
</evidence>
<evidence type="ECO:0000256" key="2">
    <source>
        <dbReference type="ARBA" id="ARBA00022478"/>
    </source>
</evidence>
<evidence type="ECO:0000256" key="5">
    <source>
        <dbReference type="ARBA" id="ARBA00022695"/>
    </source>
</evidence>
<dbReference type="EC" id="2.7.7.-" evidence="14"/>
<dbReference type="GO" id="GO:0003677">
    <property type="term" value="F:DNA binding"/>
    <property type="evidence" value="ECO:0007669"/>
    <property type="project" value="UniProtKB-KW"/>
</dbReference>
<evidence type="ECO:0000256" key="3">
    <source>
        <dbReference type="ARBA" id="ARBA00022515"/>
    </source>
</evidence>
<evidence type="ECO:0000256" key="12">
    <source>
        <dbReference type="ARBA" id="ARBA00023163"/>
    </source>
</evidence>
<feature type="domain" description="Zinc finger CHC2-type" evidence="13">
    <location>
        <begin position="36"/>
        <end position="90"/>
    </location>
</feature>
<sequence>MAGQIPQRFIDDLLARTDVVEIVGERVKLKRAGRNHSGLCPFHQEKSPSFTVSADKQFYHCFGCGAHGNALRFLMEYDRLRFPEAVEHLAARLGLEVPREGTTIPISRRASASARKASICWNWRRASSASV</sequence>
<dbReference type="GO" id="GO:1990077">
    <property type="term" value="C:primosome complex"/>
    <property type="evidence" value="ECO:0007669"/>
    <property type="project" value="UniProtKB-KW"/>
</dbReference>
<keyword evidence="7" id="KW-0479">Metal-binding</keyword>
<gene>
    <name evidence="14" type="primary">dnaG_2</name>
    <name evidence="14" type="ORF">A8U91_03199</name>
</gene>
<dbReference type="Pfam" id="PF01807">
    <property type="entry name" value="Zn_ribbon_DnaG"/>
    <property type="match status" value="1"/>
</dbReference>
<dbReference type="EMBL" id="MAJD01000002">
    <property type="protein sequence ID" value="OBX34154.1"/>
    <property type="molecule type" value="Genomic_DNA"/>
</dbReference>
<evidence type="ECO:0000256" key="11">
    <source>
        <dbReference type="ARBA" id="ARBA00023125"/>
    </source>
</evidence>
<dbReference type="GO" id="GO:0006269">
    <property type="term" value="P:DNA replication, synthesis of primer"/>
    <property type="evidence" value="ECO:0007669"/>
    <property type="project" value="UniProtKB-KW"/>
</dbReference>
<keyword evidence="2" id="KW-0240">DNA-directed RNA polymerase</keyword>
<dbReference type="GO" id="GO:0003899">
    <property type="term" value="F:DNA-directed RNA polymerase activity"/>
    <property type="evidence" value="ECO:0007669"/>
    <property type="project" value="InterPro"/>
</dbReference>
<keyword evidence="6" id="KW-0235">DNA replication</keyword>
<dbReference type="PATRIC" id="fig|2746.7.peg.3297"/>
<evidence type="ECO:0000256" key="9">
    <source>
        <dbReference type="ARBA" id="ARBA00022833"/>
    </source>
</evidence>